<dbReference type="AlphaFoldDB" id="A0A0F8YWE2"/>
<dbReference type="SFLD" id="SFLDS00029">
    <property type="entry name" value="Radical_SAM"/>
    <property type="match status" value="1"/>
</dbReference>
<dbReference type="Gene3D" id="3.80.30.20">
    <property type="entry name" value="tm_1862 like domain"/>
    <property type="match status" value="1"/>
</dbReference>
<evidence type="ECO:0008006" key="7">
    <source>
        <dbReference type="Google" id="ProtNLM"/>
    </source>
</evidence>
<dbReference type="InterPro" id="IPR023404">
    <property type="entry name" value="rSAM_horseshoe"/>
</dbReference>
<keyword evidence="3" id="KW-0479">Metal-binding</keyword>
<proteinExistence type="predicted"/>
<keyword evidence="2" id="KW-0949">S-adenosyl-L-methionine</keyword>
<dbReference type="InterPro" id="IPR007197">
    <property type="entry name" value="rSAM"/>
</dbReference>
<dbReference type="GO" id="GO:0005829">
    <property type="term" value="C:cytosol"/>
    <property type="evidence" value="ECO:0007669"/>
    <property type="project" value="TreeGrafter"/>
</dbReference>
<gene>
    <name evidence="6" type="ORF">LCGC14_3045340</name>
</gene>
<dbReference type="SFLD" id="SFLDG01082">
    <property type="entry name" value="B12-binding_domain_containing"/>
    <property type="match status" value="1"/>
</dbReference>
<dbReference type="GO" id="GO:0051536">
    <property type="term" value="F:iron-sulfur cluster binding"/>
    <property type="evidence" value="ECO:0007669"/>
    <property type="project" value="UniProtKB-KW"/>
</dbReference>
<dbReference type="EMBL" id="LAZR01064029">
    <property type="protein sequence ID" value="KKK58349.1"/>
    <property type="molecule type" value="Genomic_DNA"/>
</dbReference>
<protein>
    <recommendedName>
        <fullName evidence="7">B12-binding domain-containing protein</fullName>
    </recommendedName>
</protein>
<dbReference type="GO" id="GO:0003824">
    <property type="term" value="F:catalytic activity"/>
    <property type="evidence" value="ECO:0007669"/>
    <property type="project" value="InterPro"/>
</dbReference>
<reference evidence="6" key="1">
    <citation type="journal article" date="2015" name="Nature">
        <title>Complex archaea that bridge the gap between prokaryotes and eukaryotes.</title>
        <authorList>
            <person name="Spang A."/>
            <person name="Saw J.H."/>
            <person name="Jorgensen S.L."/>
            <person name="Zaremba-Niedzwiedzka K."/>
            <person name="Martijn J."/>
            <person name="Lind A.E."/>
            <person name="van Eijk R."/>
            <person name="Schleper C."/>
            <person name="Guy L."/>
            <person name="Ettema T.J."/>
        </authorList>
    </citation>
    <scope>NUCLEOTIDE SEQUENCE</scope>
</reference>
<accession>A0A0F8YWE2</accession>
<evidence type="ECO:0000256" key="5">
    <source>
        <dbReference type="ARBA" id="ARBA00023014"/>
    </source>
</evidence>
<evidence type="ECO:0000256" key="4">
    <source>
        <dbReference type="ARBA" id="ARBA00023004"/>
    </source>
</evidence>
<organism evidence="6">
    <name type="scientific">marine sediment metagenome</name>
    <dbReference type="NCBI Taxonomy" id="412755"/>
    <lineage>
        <taxon>unclassified sequences</taxon>
        <taxon>metagenomes</taxon>
        <taxon>ecological metagenomes</taxon>
    </lineage>
</organism>
<comment type="caution">
    <text evidence="6">The sequence shown here is derived from an EMBL/GenBank/DDBJ whole genome shotgun (WGS) entry which is preliminary data.</text>
</comment>
<dbReference type="PANTHER" id="PTHR43409">
    <property type="entry name" value="ANAEROBIC MAGNESIUM-PROTOPORPHYRIN IX MONOMETHYL ESTER CYCLASE-RELATED"/>
    <property type="match status" value="1"/>
</dbReference>
<dbReference type="SUPFAM" id="SSF102114">
    <property type="entry name" value="Radical SAM enzymes"/>
    <property type="match status" value="1"/>
</dbReference>
<dbReference type="PANTHER" id="PTHR43409:SF16">
    <property type="entry name" value="SLR0320 PROTEIN"/>
    <property type="match status" value="1"/>
</dbReference>
<evidence type="ECO:0000256" key="3">
    <source>
        <dbReference type="ARBA" id="ARBA00022723"/>
    </source>
</evidence>
<keyword evidence="5" id="KW-0411">Iron-sulfur</keyword>
<evidence type="ECO:0000256" key="2">
    <source>
        <dbReference type="ARBA" id="ARBA00022691"/>
    </source>
</evidence>
<dbReference type="InterPro" id="IPR058240">
    <property type="entry name" value="rSAM_sf"/>
</dbReference>
<feature type="non-terminal residue" evidence="6">
    <location>
        <position position="265"/>
    </location>
</feature>
<comment type="cofactor">
    <cofactor evidence="1">
        <name>[4Fe-4S] cluster</name>
        <dbReference type="ChEBI" id="CHEBI:49883"/>
    </cofactor>
</comment>
<keyword evidence="4" id="KW-0408">Iron</keyword>
<dbReference type="GO" id="GO:0046872">
    <property type="term" value="F:metal ion binding"/>
    <property type="evidence" value="ECO:0007669"/>
    <property type="project" value="UniProtKB-KW"/>
</dbReference>
<evidence type="ECO:0000256" key="1">
    <source>
        <dbReference type="ARBA" id="ARBA00001966"/>
    </source>
</evidence>
<name>A0A0F8YWE2_9ZZZZ</name>
<evidence type="ECO:0000313" key="6">
    <source>
        <dbReference type="EMBL" id="KKK58349.1"/>
    </source>
</evidence>
<sequence length="265" mass="30088">MLLYPPGRLYQRGEDRSQGNVEDSTATSIRACNDLGYAASTLKAVGYEVFLRDYQTERLGMDDLVADFRAFSPHMLFISITNATIFRDIEVVAILKEVLPSTAVILKGALFFDPEDGLLDQLDLRDMDYLLGGESDFVSAKLVDAHFKNKGRLKDIKGILYREDGAWQRTEFSSWESDLDSLPFPDRSLMNNTLYTRPDTGEMQATIATSRGCAAPCIYCLTPIISGRKVRLRSPENIFMEIRETYEKYGIRDFFFKSDTFTIRA</sequence>
<dbReference type="InterPro" id="IPR051198">
    <property type="entry name" value="BchE-like"/>
</dbReference>